<feature type="transmembrane region" description="Helical" evidence="1">
    <location>
        <begin position="9"/>
        <end position="27"/>
    </location>
</feature>
<evidence type="ECO:0000313" key="2">
    <source>
        <dbReference type="EMBL" id="BBO22651.1"/>
    </source>
</evidence>
<dbReference type="Proteomes" id="UP000662873">
    <property type="component" value="Chromosome"/>
</dbReference>
<gene>
    <name evidence="2" type="ORF">NPRO_02460</name>
</gene>
<reference evidence="2" key="1">
    <citation type="journal article" name="DNA Res.">
        <title>The physiological potential of anammox bacteria as revealed by their core genome structure.</title>
        <authorList>
            <person name="Okubo T."/>
            <person name="Toyoda A."/>
            <person name="Fukuhara K."/>
            <person name="Uchiyama I."/>
            <person name="Harigaya Y."/>
            <person name="Kuroiwa M."/>
            <person name="Suzuki T."/>
            <person name="Murakami Y."/>
            <person name="Suwa Y."/>
            <person name="Takami H."/>
        </authorList>
    </citation>
    <scope>NUCLEOTIDE SEQUENCE</scope>
    <source>
        <strain evidence="2">317325-2</strain>
    </source>
</reference>
<keyword evidence="1" id="KW-1133">Transmembrane helix</keyword>
<evidence type="ECO:0000313" key="3">
    <source>
        <dbReference type="Proteomes" id="UP000662873"/>
    </source>
</evidence>
<dbReference type="KEGG" id="npy:NPRO_02460"/>
<protein>
    <submittedName>
        <fullName evidence="2">Uncharacterized protein</fullName>
    </submittedName>
</protein>
<dbReference type="AlphaFoldDB" id="A0A809S816"/>
<keyword evidence="1" id="KW-0472">Membrane</keyword>
<name>A0A809S816_9BACT</name>
<accession>A0A809S816</accession>
<keyword evidence="1" id="KW-0812">Transmembrane</keyword>
<proteinExistence type="predicted"/>
<dbReference type="EMBL" id="AP021858">
    <property type="protein sequence ID" value="BBO22651.1"/>
    <property type="molecule type" value="Genomic_DNA"/>
</dbReference>
<evidence type="ECO:0000256" key="1">
    <source>
        <dbReference type="SAM" id="Phobius"/>
    </source>
</evidence>
<organism evidence="2 3">
    <name type="scientific">Candidatus Nitrosymbiomonas proteolyticus</name>
    <dbReference type="NCBI Taxonomy" id="2608984"/>
    <lineage>
        <taxon>Bacteria</taxon>
        <taxon>Bacillati</taxon>
        <taxon>Armatimonadota</taxon>
        <taxon>Armatimonadota incertae sedis</taxon>
        <taxon>Candidatus Nitrosymbiomonas</taxon>
    </lineage>
</organism>
<sequence length="215" mass="24221">MVLKVSRKAWIVGTCSVVVLGLVYFAYQITRPRTLGDDAAEFFHAALRGDAGAMLPLVSSREKEVVGWSEPRLRGVLQSLIQPRLQRLNVVERSVSKRVNHPIHPIQGACDVQVRTSDGRETTWTTLAELEDDGRGRCRVTSLLMNLWQLDYFARHPDAGVDTSAFKRAIVEGYSQDQEVLRSVGFHTHVPQLESEECEAWETMVTRYKAKLAGR</sequence>